<evidence type="ECO:0000259" key="12">
    <source>
        <dbReference type="Pfam" id="PF07885"/>
    </source>
</evidence>
<dbReference type="Pfam" id="PF07885">
    <property type="entry name" value="Ion_trans_2"/>
    <property type="match status" value="1"/>
</dbReference>
<dbReference type="Gene3D" id="2.60.40.1400">
    <property type="entry name" value="G protein-activated inward rectifier potassium channel 1"/>
    <property type="match status" value="1"/>
</dbReference>
<proteinExistence type="predicted"/>
<evidence type="ECO:0000259" key="13">
    <source>
        <dbReference type="Pfam" id="PF17655"/>
    </source>
</evidence>
<keyword evidence="10" id="KW-0407">Ion channel</keyword>
<dbReference type="GO" id="GO:0034765">
    <property type="term" value="P:regulation of monoatomic ion transmembrane transport"/>
    <property type="evidence" value="ECO:0007669"/>
    <property type="project" value="TreeGrafter"/>
</dbReference>
<keyword evidence="6" id="KW-0630">Potassium</keyword>
<evidence type="ECO:0000256" key="3">
    <source>
        <dbReference type="ARBA" id="ARBA00022538"/>
    </source>
</evidence>
<feature type="domain" description="Inward rectifier potassium channel C-terminal" evidence="13">
    <location>
        <begin position="173"/>
        <end position="307"/>
    </location>
</feature>
<evidence type="ECO:0000256" key="11">
    <source>
        <dbReference type="SAM" id="Phobius"/>
    </source>
</evidence>
<evidence type="ECO:0000256" key="5">
    <source>
        <dbReference type="ARBA" id="ARBA00022882"/>
    </source>
</evidence>
<dbReference type="Pfam" id="PF17655">
    <property type="entry name" value="IRK_C"/>
    <property type="match status" value="1"/>
</dbReference>
<evidence type="ECO:0000256" key="8">
    <source>
        <dbReference type="ARBA" id="ARBA00023065"/>
    </source>
</evidence>
<dbReference type="InterPro" id="IPR016449">
    <property type="entry name" value="K_chnl_inward-rec_Kir"/>
</dbReference>
<dbReference type="eggNOG" id="COG0395">
    <property type="taxonomic scope" value="Bacteria"/>
</dbReference>
<dbReference type="InterPro" id="IPR013099">
    <property type="entry name" value="K_chnl_dom"/>
</dbReference>
<dbReference type="PRINTS" id="PR01320">
    <property type="entry name" value="KIRCHANNEL"/>
</dbReference>
<dbReference type="Gene3D" id="1.10.287.70">
    <property type="match status" value="1"/>
</dbReference>
<evidence type="ECO:0000256" key="6">
    <source>
        <dbReference type="ARBA" id="ARBA00022958"/>
    </source>
</evidence>
<evidence type="ECO:0000256" key="2">
    <source>
        <dbReference type="ARBA" id="ARBA00022448"/>
    </source>
</evidence>
<comment type="subcellular location">
    <subcellularLocation>
        <location evidence="1">Membrane</location>
        <topology evidence="1">Multi-pass membrane protein</topology>
    </subcellularLocation>
</comment>
<keyword evidence="2" id="KW-0813">Transport</keyword>
<dbReference type="GO" id="GO:0005242">
    <property type="term" value="F:inward rectifier potassium channel activity"/>
    <property type="evidence" value="ECO:0007669"/>
    <property type="project" value="InterPro"/>
</dbReference>
<evidence type="ECO:0000256" key="10">
    <source>
        <dbReference type="ARBA" id="ARBA00023303"/>
    </source>
</evidence>
<dbReference type="GO" id="GO:0005886">
    <property type="term" value="C:plasma membrane"/>
    <property type="evidence" value="ECO:0007669"/>
    <property type="project" value="TreeGrafter"/>
</dbReference>
<name>H1Y1R7_9SPHI</name>
<dbReference type="AlphaFoldDB" id="H1Y1R7"/>
<evidence type="ECO:0000256" key="7">
    <source>
        <dbReference type="ARBA" id="ARBA00022989"/>
    </source>
</evidence>
<dbReference type="EMBL" id="CM001403">
    <property type="protein sequence ID" value="EHQ24726.1"/>
    <property type="molecule type" value="Genomic_DNA"/>
</dbReference>
<dbReference type="OrthoDB" id="9813518at2"/>
<dbReference type="SUPFAM" id="SSF81296">
    <property type="entry name" value="E set domains"/>
    <property type="match status" value="1"/>
</dbReference>
<keyword evidence="3" id="KW-0633">Potassium transport</keyword>
<evidence type="ECO:0000256" key="1">
    <source>
        <dbReference type="ARBA" id="ARBA00004141"/>
    </source>
</evidence>
<evidence type="ECO:0000256" key="9">
    <source>
        <dbReference type="ARBA" id="ARBA00023136"/>
    </source>
</evidence>
<dbReference type="RefSeq" id="WP_008504286.1">
    <property type="nucleotide sequence ID" value="NZ_CM001403.1"/>
</dbReference>
<sequence length="331" mass="37088">MGIRKVKVNPENDLGFGTQAVVKNQRMFNQDGSINVKRKGLSFFNTANNYHRLITMGWGKFWALILSGYLLINLLFASIYLSLGIENLAGAQGHTPMEHFFDAFFFSAQTVSTVGYGHIYPLGIPMSSVSAIESMIGLLAFALATGLLYGRFSRPSAKIAYSKHLLVAPYLENGKALMFRLANQRRSTLIDLEIEVNFSYNEEVNGKTVRKFIPLELERKRVSLLTLSWTVVHPLNDDSPLKDITSDDLIKTEANIAVLLKAFDDTFSQTVHSRTSYQYEEVVWNAKFTPMFARDNEGHMLLDLGKISDHHLLDGVMQGEALDKGIANKVV</sequence>
<dbReference type="GO" id="GO:1990573">
    <property type="term" value="P:potassium ion import across plasma membrane"/>
    <property type="evidence" value="ECO:0007669"/>
    <property type="project" value="TreeGrafter"/>
</dbReference>
<dbReference type="InterPro" id="IPR041647">
    <property type="entry name" value="IRK_C"/>
</dbReference>
<dbReference type="SUPFAM" id="SSF81324">
    <property type="entry name" value="Voltage-gated potassium channels"/>
    <property type="match status" value="1"/>
</dbReference>
<keyword evidence="15" id="KW-1185">Reference proteome</keyword>
<dbReference type="InterPro" id="IPR014756">
    <property type="entry name" value="Ig_E-set"/>
</dbReference>
<dbReference type="GO" id="GO:0034702">
    <property type="term" value="C:monoatomic ion channel complex"/>
    <property type="evidence" value="ECO:0007669"/>
    <property type="project" value="UniProtKB-KW"/>
</dbReference>
<dbReference type="HOGENOM" id="CLU_022738_2_0_10"/>
<dbReference type="STRING" id="714943.Mucpa_0534"/>
<evidence type="ECO:0000313" key="14">
    <source>
        <dbReference type="EMBL" id="EHQ24726.1"/>
    </source>
</evidence>
<reference evidence="14" key="1">
    <citation type="submission" date="2011-09" db="EMBL/GenBank/DDBJ databases">
        <title>The permanent draft genome of Mucilaginibacter paludis DSM 18603.</title>
        <authorList>
            <consortium name="US DOE Joint Genome Institute (JGI-PGF)"/>
            <person name="Lucas S."/>
            <person name="Han J."/>
            <person name="Lapidus A."/>
            <person name="Bruce D."/>
            <person name="Goodwin L."/>
            <person name="Pitluck S."/>
            <person name="Peters L."/>
            <person name="Kyrpides N."/>
            <person name="Mavromatis K."/>
            <person name="Ivanova N."/>
            <person name="Mikhailova N."/>
            <person name="Held B."/>
            <person name="Detter J.C."/>
            <person name="Tapia R."/>
            <person name="Han C."/>
            <person name="Land M."/>
            <person name="Hauser L."/>
            <person name="Markowitz V."/>
            <person name="Cheng J.-F."/>
            <person name="Hugenholtz P."/>
            <person name="Woyke T."/>
            <person name="Wu D."/>
            <person name="Tindall B."/>
            <person name="Brambilla E."/>
            <person name="Klenk H.-P."/>
            <person name="Eisen J.A."/>
        </authorList>
    </citation>
    <scope>NUCLEOTIDE SEQUENCE [LARGE SCALE GENOMIC DNA]</scope>
    <source>
        <strain evidence="14">DSM 18603</strain>
    </source>
</reference>
<feature type="domain" description="Potassium channel" evidence="12">
    <location>
        <begin position="71"/>
        <end position="148"/>
    </location>
</feature>
<keyword evidence="4 11" id="KW-0812">Transmembrane</keyword>
<evidence type="ECO:0000256" key="4">
    <source>
        <dbReference type="ARBA" id="ARBA00022692"/>
    </source>
</evidence>
<dbReference type="PANTHER" id="PTHR11767:SF102">
    <property type="entry name" value="INWARDLY RECTIFYING POTASSIUM CHANNEL 1, ISOFORM F"/>
    <property type="match status" value="1"/>
</dbReference>
<keyword evidence="9 11" id="KW-0472">Membrane</keyword>
<feature type="transmembrane region" description="Helical" evidence="11">
    <location>
        <begin position="61"/>
        <end position="83"/>
    </location>
</feature>
<organism evidence="14 15">
    <name type="scientific">Mucilaginibacter paludis DSM 18603</name>
    <dbReference type="NCBI Taxonomy" id="714943"/>
    <lineage>
        <taxon>Bacteria</taxon>
        <taxon>Pseudomonadati</taxon>
        <taxon>Bacteroidota</taxon>
        <taxon>Sphingobacteriia</taxon>
        <taxon>Sphingobacteriales</taxon>
        <taxon>Sphingobacteriaceae</taxon>
        <taxon>Mucilaginibacter</taxon>
    </lineage>
</organism>
<dbReference type="InterPro" id="IPR013518">
    <property type="entry name" value="K_chnl_inward-rec_Kir_cyto"/>
</dbReference>
<dbReference type="Proteomes" id="UP000002774">
    <property type="component" value="Chromosome"/>
</dbReference>
<gene>
    <name evidence="14" type="ORF">Mucpa_0534</name>
</gene>
<accession>H1Y1R7</accession>
<protein>
    <submittedName>
        <fullName evidence="14">Ion transport 2 domain protein</fullName>
    </submittedName>
</protein>
<feature type="transmembrane region" description="Helical" evidence="11">
    <location>
        <begin position="135"/>
        <end position="152"/>
    </location>
</feature>
<dbReference type="PANTHER" id="PTHR11767">
    <property type="entry name" value="INWARD RECTIFIER POTASSIUM CHANNEL"/>
    <property type="match status" value="1"/>
</dbReference>
<keyword evidence="5" id="KW-0851">Voltage-gated channel</keyword>
<keyword evidence="8" id="KW-0406">Ion transport</keyword>
<keyword evidence="7 11" id="KW-1133">Transmembrane helix</keyword>
<evidence type="ECO:0000313" key="15">
    <source>
        <dbReference type="Proteomes" id="UP000002774"/>
    </source>
</evidence>